<evidence type="ECO:0000313" key="2">
    <source>
        <dbReference type="EMBL" id="RCG29044.1"/>
    </source>
</evidence>
<feature type="domain" description="Rhodanese" evidence="1">
    <location>
        <begin position="14"/>
        <end position="101"/>
    </location>
</feature>
<dbReference type="PANTHER" id="PTHR43031:SF1">
    <property type="entry name" value="PYRIDINE NUCLEOTIDE-DISULPHIDE OXIDOREDUCTASE"/>
    <property type="match status" value="1"/>
</dbReference>
<dbReference type="Pfam" id="PF00581">
    <property type="entry name" value="Rhodanese"/>
    <property type="match status" value="1"/>
</dbReference>
<dbReference type="CDD" id="cd00158">
    <property type="entry name" value="RHOD"/>
    <property type="match status" value="1"/>
</dbReference>
<evidence type="ECO:0000259" key="1">
    <source>
        <dbReference type="PROSITE" id="PS50206"/>
    </source>
</evidence>
<dbReference type="PANTHER" id="PTHR43031">
    <property type="entry name" value="FAD-DEPENDENT OXIDOREDUCTASE"/>
    <property type="match status" value="1"/>
</dbReference>
<comment type="caution">
    <text evidence="2">The sequence shown here is derived from an EMBL/GenBank/DDBJ whole genome shotgun (WGS) entry which is preliminary data.</text>
</comment>
<gene>
    <name evidence="2" type="ORF">DQ384_22125</name>
</gene>
<proteinExistence type="predicted"/>
<dbReference type="EMBL" id="QOIL01000012">
    <property type="protein sequence ID" value="RCG29044.1"/>
    <property type="molecule type" value="Genomic_DNA"/>
</dbReference>
<keyword evidence="3" id="KW-1185">Reference proteome</keyword>
<name>A0A367FFF3_9ACTN</name>
<dbReference type="SMART" id="SM00450">
    <property type="entry name" value="RHOD"/>
    <property type="match status" value="1"/>
</dbReference>
<dbReference type="SUPFAM" id="SSF52821">
    <property type="entry name" value="Rhodanese/Cell cycle control phosphatase"/>
    <property type="match status" value="1"/>
</dbReference>
<dbReference type="InterPro" id="IPR050229">
    <property type="entry name" value="GlpE_sulfurtransferase"/>
</dbReference>
<dbReference type="Gene3D" id="3.40.250.10">
    <property type="entry name" value="Rhodanese-like domain"/>
    <property type="match status" value="1"/>
</dbReference>
<dbReference type="InterPro" id="IPR001763">
    <property type="entry name" value="Rhodanese-like_dom"/>
</dbReference>
<dbReference type="PROSITE" id="PS50206">
    <property type="entry name" value="RHODANESE_3"/>
    <property type="match status" value="1"/>
</dbReference>
<dbReference type="InterPro" id="IPR036873">
    <property type="entry name" value="Rhodanese-like_dom_sf"/>
</dbReference>
<sequence length="110" mass="11747">MVGMTVPEIDAKAVPDDVFLLDVRELDEWQAGHAPTAVHIPLGTLQQRVDEVPAGVPVYVICRVGGRSAQATAWLNHIGREAVNVEGGMYSWAAAGRPMIAENGAQPYVA</sequence>
<dbReference type="RefSeq" id="WP_114030766.1">
    <property type="nucleotide sequence ID" value="NZ_QOIL01000012.1"/>
</dbReference>
<dbReference type="Proteomes" id="UP000253094">
    <property type="component" value="Unassembled WGS sequence"/>
</dbReference>
<accession>A0A367FFF3</accession>
<evidence type="ECO:0000313" key="3">
    <source>
        <dbReference type="Proteomes" id="UP000253094"/>
    </source>
</evidence>
<protein>
    <submittedName>
        <fullName evidence="2">Rhodanese-like domain-containing protein</fullName>
    </submittedName>
</protein>
<organism evidence="2 3">
    <name type="scientific">Sphaerisporangium album</name>
    <dbReference type="NCBI Taxonomy" id="509200"/>
    <lineage>
        <taxon>Bacteria</taxon>
        <taxon>Bacillati</taxon>
        <taxon>Actinomycetota</taxon>
        <taxon>Actinomycetes</taxon>
        <taxon>Streptosporangiales</taxon>
        <taxon>Streptosporangiaceae</taxon>
        <taxon>Sphaerisporangium</taxon>
    </lineage>
</organism>
<dbReference type="OrthoDB" id="9800872at2"/>
<reference evidence="2 3" key="1">
    <citation type="submission" date="2018-06" db="EMBL/GenBank/DDBJ databases">
        <title>Sphaerisporangium craniellae sp. nov., isolated from a marine sponge in the South China Sea.</title>
        <authorList>
            <person name="Li L."/>
        </authorList>
    </citation>
    <scope>NUCLEOTIDE SEQUENCE [LARGE SCALE GENOMIC DNA]</scope>
    <source>
        <strain evidence="2 3">CCTCC AA 208026</strain>
    </source>
</reference>
<dbReference type="AlphaFoldDB" id="A0A367FFF3"/>